<dbReference type="GO" id="GO:0046912">
    <property type="term" value="F:acyltransferase activity, acyl groups converted into alkyl on transfer"/>
    <property type="evidence" value="ECO:0007669"/>
    <property type="project" value="InterPro"/>
</dbReference>
<organism evidence="1">
    <name type="scientific">marine sediment metagenome</name>
    <dbReference type="NCBI Taxonomy" id="412755"/>
    <lineage>
        <taxon>unclassified sequences</taxon>
        <taxon>metagenomes</taxon>
        <taxon>ecological metagenomes</taxon>
    </lineage>
</organism>
<comment type="caution">
    <text evidence="1">The sequence shown here is derived from an EMBL/GenBank/DDBJ whole genome shotgun (WGS) entry which is preliminary data.</text>
</comment>
<protein>
    <submittedName>
        <fullName evidence="1">Uncharacterized protein</fullName>
    </submittedName>
</protein>
<dbReference type="EMBL" id="LAZR01022217">
    <property type="protein sequence ID" value="KKL82640.1"/>
    <property type="molecule type" value="Genomic_DNA"/>
</dbReference>
<proteinExistence type="predicted"/>
<accession>A0A0F9HLM4</accession>
<dbReference type="AlphaFoldDB" id="A0A0F9HLM4"/>
<name>A0A0F9HLM4_9ZZZZ</name>
<dbReference type="InterPro" id="IPR036969">
    <property type="entry name" value="Citrate_synthase_sf"/>
</dbReference>
<reference evidence="1" key="1">
    <citation type="journal article" date="2015" name="Nature">
        <title>Complex archaea that bridge the gap between prokaryotes and eukaryotes.</title>
        <authorList>
            <person name="Spang A."/>
            <person name="Saw J.H."/>
            <person name="Jorgensen S.L."/>
            <person name="Zaremba-Niedzwiedzka K."/>
            <person name="Martijn J."/>
            <person name="Lind A.E."/>
            <person name="van Eijk R."/>
            <person name="Schleper C."/>
            <person name="Guy L."/>
            <person name="Ettema T.J."/>
        </authorList>
    </citation>
    <scope>NUCLEOTIDE SEQUENCE</scope>
</reference>
<dbReference type="Gene3D" id="1.10.580.10">
    <property type="entry name" value="Citrate Synthase, domain 1"/>
    <property type="match status" value="1"/>
</dbReference>
<evidence type="ECO:0000313" key="1">
    <source>
        <dbReference type="EMBL" id="KKL82640.1"/>
    </source>
</evidence>
<dbReference type="PANTHER" id="PTHR42871:SF1">
    <property type="entry name" value="CITRATE SYNTHASE"/>
    <property type="match status" value="1"/>
</dbReference>
<dbReference type="InterPro" id="IPR016142">
    <property type="entry name" value="Citrate_synth-like_lrg_a-sub"/>
</dbReference>
<dbReference type="SUPFAM" id="SSF48256">
    <property type="entry name" value="Citrate synthase"/>
    <property type="match status" value="1"/>
</dbReference>
<sequence>MAGTVSQGQGRDFSEAAVDAFARLRVSNPLTLFDSQHQYNLGPLFWNSATAGGGSVTHLPDESGGRLRVGTASGDQAIHQSKEYFRYQPGKSQKVLLTGKFGEGKANVRQRVGYFDANNGIYFQVSGTTVSVVRRSKATGAVVNEVVNQSSWNQDRLDGTGPSRLTLDYTKSQIFFLDMEWLGVGQVRMGFVIDGAPVYCHHFHHANIIETVYMTTPNLPVRYEIENTAASTSQTDLLEVCASVASEGGFERIRGVTHTANNGTTKVSVSTRRALVSMRPKLTFNSIVNRGLVLPQSYDILVVGSVAIFYEIVLNGSLGGTPSWASAGGNSLMEMDVAGTTVTGGETLDSGYIASSNQQRVGVVAEDILRDIPLGLNIDGDTADILSIVATSMGAGVDVVGAMSAFYHDSLDIDDPHQRMVASFRLIAKMPTIAAMAYPASVVVLRVRMNSNWAIRR</sequence>
<gene>
    <name evidence="1" type="ORF">LCGC14_1982730</name>
</gene>
<dbReference type="PANTHER" id="PTHR42871">
    <property type="entry name" value="CITRATE SYNTHASE"/>
    <property type="match status" value="1"/>
</dbReference>